<keyword evidence="9 10" id="KW-0472">Membrane</keyword>
<evidence type="ECO:0000256" key="2">
    <source>
        <dbReference type="ARBA" id="ARBA00022448"/>
    </source>
</evidence>
<name>A0A382DJ25_9ZZZZ</name>
<dbReference type="Gene3D" id="1.20.810.10">
    <property type="entry name" value="Cytochrome Bc1 Complex, Chain C"/>
    <property type="match status" value="1"/>
</dbReference>
<evidence type="ECO:0000256" key="8">
    <source>
        <dbReference type="ARBA" id="ARBA00023004"/>
    </source>
</evidence>
<evidence type="ECO:0000256" key="9">
    <source>
        <dbReference type="ARBA" id="ARBA00023136"/>
    </source>
</evidence>
<evidence type="ECO:0000256" key="3">
    <source>
        <dbReference type="ARBA" id="ARBA00022617"/>
    </source>
</evidence>
<dbReference type="PROSITE" id="PS51007">
    <property type="entry name" value="CYTC"/>
    <property type="match status" value="1"/>
</dbReference>
<dbReference type="InterPro" id="IPR036150">
    <property type="entry name" value="Cyt_b/b6_C_sf"/>
</dbReference>
<dbReference type="Pfam" id="PF00034">
    <property type="entry name" value="Cytochrom_C"/>
    <property type="match status" value="1"/>
</dbReference>
<feature type="transmembrane region" description="Helical" evidence="10">
    <location>
        <begin position="323"/>
        <end position="341"/>
    </location>
</feature>
<feature type="transmembrane region" description="Helical" evidence="10">
    <location>
        <begin position="91"/>
        <end position="109"/>
    </location>
</feature>
<feature type="non-terminal residue" evidence="13">
    <location>
        <position position="471"/>
    </location>
</feature>
<evidence type="ECO:0000256" key="7">
    <source>
        <dbReference type="ARBA" id="ARBA00022989"/>
    </source>
</evidence>
<evidence type="ECO:0000256" key="6">
    <source>
        <dbReference type="ARBA" id="ARBA00022982"/>
    </source>
</evidence>
<evidence type="ECO:0000256" key="4">
    <source>
        <dbReference type="ARBA" id="ARBA00022692"/>
    </source>
</evidence>
<feature type="transmembrane region" description="Helical" evidence="10">
    <location>
        <begin position="236"/>
        <end position="253"/>
    </location>
</feature>
<sequence length="471" mass="52573">MNLIKQLYAWLDNRTGIRGHIREVLFENVPGGSRWRYVWGSTLTFTLMIQFITGIFLWMGYAPSGQTAWESVYYINYHMTGGHFLRGLHHWTAQVMTVLLVLHLMQVVIDGAYKAPREVNFWFGVILLKLTLALSLTGYLLPWDQKGFWATKVATDIMGGTPIIGEQLKLLVLGGADYGHHTLTRFFALHAGILPASVIALTAGHIYLFRRHGITPKKPLKGSDEFFWPEQVLKDAVACLAVLVTVLVLHFSFEGAHLDAPADPSTSYPARPDWYFLFLFQFLKYFPGHWEVLGAIVLPGIAMTLIFLMPIIGKSEKGHKFNLGLLFGILAFAGVLTYVAVNQDRNNPTYIASKAQAAREASIIKEMASRGIPPEGALALLQGPKLFAQHCASCHTYGGENGLGNKVEDSSAPDLKGFASREYLTDLLHPDRFTSTKFFGNTAHAKKSKMQKFLEDELDGIDDDQVLRKEV</sequence>
<dbReference type="PROSITE" id="PS51002">
    <property type="entry name" value="CYTB_NTER"/>
    <property type="match status" value="1"/>
</dbReference>
<keyword evidence="4 10" id="KW-0812">Transmembrane</keyword>
<reference evidence="13" key="1">
    <citation type="submission" date="2018-05" db="EMBL/GenBank/DDBJ databases">
        <authorList>
            <person name="Lanie J.A."/>
            <person name="Ng W.-L."/>
            <person name="Kazmierczak K.M."/>
            <person name="Andrzejewski T.M."/>
            <person name="Davidsen T.M."/>
            <person name="Wayne K.J."/>
            <person name="Tettelin H."/>
            <person name="Glass J.I."/>
            <person name="Rusch D."/>
            <person name="Podicherti R."/>
            <person name="Tsui H.-C.T."/>
            <person name="Winkler M.E."/>
        </authorList>
    </citation>
    <scope>NUCLEOTIDE SEQUENCE</scope>
</reference>
<evidence type="ECO:0000259" key="11">
    <source>
        <dbReference type="PROSITE" id="PS51002"/>
    </source>
</evidence>
<dbReference type="InterPro" id="IPR005797">
    <property type="entry name" value="Cyt_b/b6_N"/>
</dbReference>
<keyword evidence="7 10" id="KW-1133">Transmembrane helix</keyword>
<feature type="transmembrane region" description="Helical" evidence="10">
    <location>
        <begin position="121"/>
        <end position="141"/>
    </location>
</feature>
<gene>
    <name evidence="13" type="ORF">METZ01_LOCUS191324</name>
</gene>
<dbReference type="SUPFAM" id="SSF46626">
    <property type="entry name" value="Cytochrome c"/>
    <property type="match status" value="1"/>
</dbReference>
<keyword evidence="5" id="KW-0479">Metal-binding</keyword>
<dbReference type="GO" id="GO:0022904">
    <property type="term" value="P:respiratory electron transport chain"/>
    <property type="evidence" value="ECO:0007669"/>
    <property type="project" value="InterPro"/>
</dbReference>
<evidence type="ECO:0000259" key="12">
    <source>
        <dbReference type="PROSITE" id="PS51007"/>
    </source>
</evidence>
<feature type="transmembrane region" description="Helical" evidence="10">
    <location>
        <begin position="37"/>
        <end position="61"/>
    </location>
</feature>
<keyword evidence="8" id="KW-0408">Iron</keyword>
<dbReference type="SUPFAM" id="SSF81648">
    <property type="entry name" value="a domain/subunit of cytochrome bc1 complex (Ubiquinol-cytochrome c reductase)"/>
    <property type="match status" value="1"/>
</dbReference>
<dbReference type="Gene3D" id="1.10.760.10">
    <property type="entry name" value="Cytochrome c-like domain"/>
    <property type="match status" value="1"/>
</dbReference>
<evidence type="ECO:0008006" key="14">
    <source>
        <dbReference type="Google" id="ProtNLM"/>
    </source>
</evidence>
<dbReference type="InterPro" id="IPR009056">
    <property type="entry name" value="Cyt_c-like_dom"/>
</dbReference>
<comment type="subcellular location">
    <subcellularLocation>
        <location evidence="1">Membrane</location>
        <topology evidence="1">Multi-pass membrane protein</topology>
    </subcellularLocation>
</comment>
<dbReference type="Pfam" id="PF13631">
    <property type="entry name" value="Cytochrom_B_N_2"/>
    <property type="match status" value="1"/>
</dbReference>
<dbReference type="InterPro" id="IPR036909">
    <property type="entry name" value="Cyt_c-like_dom_sf"/>
</dbReference>
<dbReference type="EMBL" id="UINC01039663">
    <property type="protein sequence ID" value="SVB38470.1"/>
    <property type="molecule type" value="Genomic_DNA"/>
</dbReference>
<feature type="domain" description="Cytochrome b/b6 N-terminal region profile" evidence="11">
    <location>
        <begin position="7"/>
        <end position="218"/>
    </location>
</feature>
<feature type="transmembrane region" description="Helical" evidence="10">
    <location>
        <begin position="187"/>
        <end position="209"/>
    </location>
</feature>
<protein>
    <recommendedName>
        <fullName evidence="14">Cytochrome b/b6 N-terminal region profile domain-containing protein</fullName>
    </recommendedName>
</protein>
<dbReference type="GO" id="GO:0016491">
    <property type="term" value="F:oxidoreductase activity"/>
    <property type="evidence" value="ECO:0007669"/>
    <property type="project" value="InterPro"/>
</dbReference>
<evidence type="ECO:0000256" key="1">
    <source>
        <dbReference type="ARBA" id="ARBA00004141"/>
    </source>
</evidence>
<keyword evidence="6" id="KW-0249">Electron transport</keyword>
<feature type="transmembrane region" description="Helical" evidence="10">
    <location>
        <begin position="292"/>
        <end position="311"/>
    </location>
</feature>
<dbReference type="Pfam" id="PF00032">
    <property type="entry name" value="Cytochrom_B_C"/>
    <property type="match status" value="1"/>
</dbReference>
<dbReference type="GO" id="GO:0009055">
    <property type="term" value="F:electron transfer activity"/>
    <property type="evidence" value="ECO:0007669"/>
    <property type="project" value="InterPro"/>
</dbReference>
<proteinExistence type="predicted"/>
<keyword evidence="2" id="KW-0813">Transport</keyword>
<dbReference type="SUPFAM" id="SSF81342">
    <property type="entry name" value="Transmembrane di-heme cytochromes"/>
    <property type="match status" value="1"/>
</dbReference>
<dbReference type="GO" id="GO:0016020">
    <property type="term" value="C:membrane"/>
    <property type="evidence" value="ECO:0007669"/>
    <property type="project" value="UniProtKB-SubCell"/>
</dbReference>
<dbReference type="InterPro" id="IPR005798">
    <property type="entry name" value="Cyt_b/b6_C"/>
</dbReference>
<dbReference type="GO" id="GO:0020037">
    <property type="term" value="F:heme binding"/>
    <property type="evidence" value="ECO:0007669"/>
    <property type="project" value="InterPro"/>
</dbReference>
<evidence type="ECO:0000256" key="5">
    <source>
        <dbReference type="ARBA" id="ARBA00022723"/>
    </source>
</evidence>
<organism evidence="13">
    <name type="scientific">marine metagenome</name>
    <dbReference type="NCBI Taxonomy" id="408172"/>
    <lineage>
        <taxon>unclassified sequences</taxon>
        <taxon>metagenomes</taxon>
        <taxon>ecological metagenomes</taxon>
    </lineage>
</organism>
<dbReference type="PANTHER" id="PTHR19271">
    <property type="entry name" value="CYTOCHROME B"/>
    <property type="match status" value="1"/>
</dbReference>
<feature type="domain" description="Cytochrome c" evidence="12">
    <location>
        <begin position="378"/>
        <end position="471"/>
    </location>
</feature>
<keyword evidence="3" id="KW-0349">Heme</keyword>
<evidence type="ECO:0000313" key="13">
    <source>
        <dbReference type="EMBL" id="SVB38470.1"/>
    </source>
</evidence>
<dbReference type="InterPro" id="IPR016174">
    <property type="entry name" value="Di-haem_cyt_TM"/>
</dbReference>
<accession>A0A382DJ25</accession>
<evidence type="ECO:0000256" key="10">
    <source>
        <dbReference type="SAM" id="Phobius"/>
    </source>
</evidence>
<dbReference type="GO" id="GO:0046872">
    <property type="term" value="F:metal ion binding"/>
    <property type="evidence" value="ECO:0007669"/>
    <property type="project" value="UniProtKB-KW"/>
</dbReference>
<dbReference type="AlphaFoldDB" id="A0A382DJ25"/>
<dbReference type="PANTHER" id="PTHR19271:SF16">
    <property type="entry name" value="CYTOCHROME B"/>
    <property type="match status" value="1"/>
</dbReference>
<dbReference type="InterPro" id="IPR027387">
    <property type="entry name" value="Cytb/b6-like_sf"/>
</dbReference>